<accession>A7TK74</accession>
<protein>
    <submittedName>
        <fullName evidence="1">Uncharacterized protein</fullName>
    </submittedName>
</protein>
<dbReference type="InterPro" id="IPR045136">
    <property type="entry name" value="Iah1-like"/>
</dbReference>
<dbReference type="FunFam" id="3.40.50.1110:FF:000022">
    <property type="entry name" value="Isoamyl acetate-hydrolyzing esterase"/>
    <property type="match status" value="1"/>
</dbReference>
<dbReference type="InterPro" id="IPR001087">
    <property type="entry name" value="GDSL"/>
</dbReference>
<dbReference type="GeneID" id="5545517"/>
<dbReference type="AlphaFoldDB" id="A7TK74"/>
<dbReference type="InterPro" id="IPR036514">
    <property type="entry name" value="SGNH_hydro_sf"/>
</dbReference>
<dbReference type="InParanoid" id="A7TK74"/>
<reference evidence="1 2" key="1">
    <citation type="journal article" date="2007" name="Proc. Natl. Acad. Sci. U.S.A.">
        <title>Independent sorting-out of thousands of duplicated gene pairs in two yeast species descended from a whole-genome duplication.</title>
        <authorList>
            <person name="Scannell D.R."/>
            <person name="Frank A.C."/>
            <person name="Conant G.C."/>
            <person name="Byrne K.P."/>
            <person name="Woolfit M."/>
            <person name="Wolfe K.H."/>
        </authorList>
    </citation>
    <scope>NUCLEOTIDE SEQUENCE [LARGE SCALE GENOMIC DNA]</scope>
    <source>
        <strain evidence="2">ATCC 22028 / DSM 70294 / BCRC 21397 / CBS 2163 / NBRC 10782 / NRRL Y-8283 / UCD 57-17</strain>
    </source>
</reference>
<dbReference type="PANTHER" id="PTHR14209">
    <property type="entry name" value="ISOAMYL ACETATE-HYDROLYZING ESTERASE 1"/>
    <property type="match status" value="1"/>
</dbReference>
<dbReference type="GO" id="GO:0016788">
    <property type="term" value="F:hydrolase activity, acting on ester bonds"/>
    <property type="evidence" value="ECO:0007669"/>
    <property type="project" value="EnsemblFungi"/>
</dbReference>
<organism evidence="2">
    <name type="scientific">Vanderwaltozyma polyspora (strain ATCC 22028 / DSM 70294 / BCRC 21397 / CBS 2163 / NBRC 10782 / NRRL Y-8283 / UCD 57-17)</name>
    <name type="common">Kluyveromyces polysporus</name>
    <dbReference type="NCBI Taxonomy" id="436907"/>
    <lineage>
        <taxon>Eukaryota</taxon>
        <taxon>Fungi</taxon>
        <taxon>Dikarya</taxon>
        <taxon>Ascomycota</taxon>
        <taxon>Saccharomycotina</taxon>
        <taxon>Saccharomycetes</taxon>
        <taxon>Saccharomycetales</taxon>
        <taxon>Saccharomycetaceae</taxon>
        <taxon>Vanderwaltozyma</taxon>
    </lineage>
</organism>
<dbReference type="CDD" id="cd01838">
    <property type="entry name" value="Isoamyl_acetate_hydrolase_like"/>
    <property type="match status" value="1"/>
</dbReference>
<dbReference type="RefSeq" id="XP_001645167.1">
    <property type="nucleotide sequence ID" value="XM_001645117.1"/>
</dbReference>
<dbReference type="STRING" id="436907.A7TK74"/>
<dbReference type="OMA" id="KMQQFPG"/>
<evidence type="ECO:0000313" key="1">
    <source>
        <dbReference type="EMBL" id="EDO17309.1"/>
    </source>
</evidence>
<dbReference type="Gene3D" id="3.40.50.1110">
    <property type="entry name" value="SGNH hydrolase"/>
    <property type="match status" value="1"/>
</dbReference>
<sequence length="240" mass="27270">MSLQYKKFLLFGDSITEFSFNSGMVEDVESFSFGSALTNVYTRKMDIMQRGFSGYNSRWALKILPKILETEANSNIAMGFIFFGANDSCLGGHQRVPLEEFVENITKLVQMMKSSGIKTILIGPGLYDKEKWESIKPDDIAEGRVRSQEEFKKYSDAGEAIAKAENVPFVNLNKAFREQGGDKWQDLMMDGIHFSGKGSLIFYNELLKTIRENYPEYAPENIEYKLPNWSDVKPDGSNIN</sequence>
<dbReference type="PANTHER" id="PTHR14209:SF19">
    <property type="entry name" value="ISOAMYL ACETATE-HYDROLYZING ESTERASE 1 HOMOLOG"/>
    <property type="match status" value="1"/>
</dbReference>
<keyword evidence="2" id="KW-1185">Reference proteome</keyword>
<dbReference type="SUPFAM" id="SSF52266">
    <property type="entry name" value="SGNH hydrolase"/>
    <property type="match status" value="1"/>
</dbReference>
<dbReference type="EMBL" id="DS480406">
    <property type="protein sequence ID" value="EDO17309.1"/>
    <property type="molecule type" value="Genomic_DNA"/>
</dbReference>
<dbReference type="PhylomeDB" id="A7TK74"/>
<dbReference type="FunCoup" id="A7TK74">
    <property type="interactions" value="244"/>
</dbReference>
<evidence type="ECO:0000313" key="2">
    <source>
        <dbReference type="Proteomes" id="UP000000267"/>
    </source>
</evidence>
<dbReference type="GO" id="GO:0006083">
    <property type="term" value="P:acetate metabolic process"/>
    <property type="evidence" value="ECO:0007669"/>
    <property type="project" value="EnsemblFungi"/>
</dbReference>
<dbReference type="Proteomes" id="UP000000267">
    <property type="component" value="Unassembled WGS sequence"/>
</dbReference>
<dbReference type="KEGG" id="vpo:Kpol_1062p17"/>
<dbReference type="eggNOG" id="KOG3035">
    <property type="taxonomic scope" value="Eukaryota"/>
</dbReference>
<dbReference type="Pfam" id="PF00657">
    <property type="entry name" value="Lipase_GDSL"/>
    <property type="match status" value="1"/>
</dbReference>
<dbReference type="HOGENOM" id="CLU_051989_0_3_1"/>
<proteinExistence type="predicted"/>
<name>A7TK74_VANPO</name>
<gene>
    <name evidence="1" type="ORF">Kpol_1062p17</name>
</gene>
<dbReference type="OrthoDB" id="671439at2759"/>